<proteinExistence type="predicted"/>
<keyword evidence="1" id="KW-0812">Transmembrane</keyword>
<reference evidence="3" key="1">
    <citation type="submission" date="2017-05" db="EMBL/GenBank/DDBJ databases">
        <authorList>
            <person name="Kirkegaard R."/>
            <person name="Mcilroy J S."/>
        </authorList>
    </citation>
    <scope>NUCLEOTIDE SEQUENCE [LARGE SCALE GENOMIC DNA]</scope>
</reference>
<dbReference type="EMBL" id="LT859958">
    <property type="protein sequence ID" value="SMX54951.1"/>
    <property type="molecule type" value="Genomic_DNA"/>
</dbReference>
<protein>
    <submittedName>
        <fullName evidence="2">Uncharacterized protein</fullName>
    </submittedName>
</protein>
<evidence type="ECO:0000313" key="2">
    <source>
        <dbReference type="EMBL" id="SMX54951.1"/>
    </source>
</evidence>
<name>A0A1Y6K5J8_9CHLR</name>
<dbReference type="PROSITE" id="PS51257">
    <property type="entry name" value="PROKAR_LIPOPROTEIN"/>
    <property type="match status" value="1"/>
</dbReference>
<dbReference type="KEGG" id="abat:CFX1CAM_1886"/>
<dbReference type="AlphaFoldDB" id="A0A1Y6K5J8"/>
<feature type="transmembrane region" description="Helical" evidence="1">
    <location>
        <begin position="9"/>
        <end position="38"/>
    </location>
</feature>
<dbReference type="Proteomes" id="UP000195514">
    <property type="component" value="Chromosome I"/>
</dbReference>
<accession>A0A1Y6K5J8</accession>
<evidence type="ECO:0000313" key="3">
    <source>
        <dbReference type="Proteomes" id="UP000195514"/>
    </source>
</evidence>
<organism evidence="2 3">
    <name type="scientific">Candidatus Brevifilum fermentans</name>
    <dbReference type="NCBI Taxonomy" id="1986204"/>
    <lineage>
        <taxon>Bacteria</taxon>
        <taxon>Bacillati</taxon>
        <taxon>Chloroflexota</taxon>
        <taxon>Anaerolineae</taxon>
        <taxon>Anaerolineales</taxon>
        <taxon>Anaerolineaceae</taxon>
        <taxon>Candidatus Brevifilum</taxon>
    </lineage>
</organism>
<dbReference type="OrthoDB" id="263516at2"/>
<keyword evidence="3" id="KW-1185">Reference proteome</keyword>
<sequence>MKSNSSRNIIISCAAVLIISCLCISLIMISGFVVSMLWPINFDKIGNLIFPCDSGTCLPGNTTSLPNKTVAAMLEIEDQVSQLRGLTLLEEVPKVIMTSEALEDRVVNDFFAEYTDEDARQDVIIMALLGLLPADFDLKNLYHQLYSEQISGFYDSQTNEIFVVGGNVFGINEKMTYAHEFTHVLQDQTFRFEEGLNYTDEACELDSERCAAIQALIEGDASWTESLWFQTYATRSEYLDFLKTYTAFKSPVFDNAPSYVQMDLMFPYEYGFTFVEFLFEKNGFDSIDAAFLDPPVSTEQILHPERYPWDEPKKVTLPELENTLGETWTLIDQNVMGEWSTYLILSQAYDRDHRLNDDLAKKATEGWGGDAYAIYLNELTDEVIFILDLVWDSALDADEFEFALTKYADKRWEVDSQPIAGQPTWSGRGETTLVFQEGERVLWVIAPNPGLAEVVFEALK</sequence>
<keyword evidence="1" id="KW-1133">Transmembrane helix</keyword>
<evidence type="ECO:0000256" key="1">
    <source>
        <dbReference type="SAM" id="Phobius"/>
    </source>
</evidence>
<keyword evidence="1" id="KW-0472">Membrane</keyword>
<gene>
    <name evidence="2" type="ORF">CFX1CAM_1886</name>
</gene>